<evidence type="ECO:0000256" key="5">
    <source>
        <dbReference type="ARBA" id="ARBA00022737"/>
    </source>
</evidence>
<dbReference type="FunFam" id="3.30.40.10:FF:000382">
    <property type="entry name" value="RING-type E3 ubiquitin transferase"/>
    <property type="match status" value="1"/>
</dbReference>
<feature type="repeat" description="ARM" evidence="7">
    <location>
        <begin position="547"/>
        <end position="575"/>
    </location>
</feature>
<comment type="pathway">
    <text evidence="2">Protein modification; protein ubiquitination.</text>
</comment>
<keyword evidence="5" id="KW-0677">Repeat</keyword>
<accession>A0AAD3S8H1</accession>
<dbReference type="Pfam" id="PF04564">
    <property type="entry name" value="U-box"/>
    <property type="match status" value="1"/>
</dbReference>
<dbReference type="InterPro" id="IPR016024">
    <property type="entry name" value="ARM-type_fold"/>
</dbReference>
<sequence>MGSPDAEVEEISLNPSGIKVHRAMCSQILNSVVRVSNLFPDIEAAQPRCTSGIQALCLLQNAIKKAQLLVQYCSESSKLYLAITGDAILSRCQRTNNLLEQSLSQLQTMVPVTLESKISEIIEGLRRAVFIIDSSEEEAGRVVRALLQQCSSGSESATCSEIEAIQIAASRLHLKSQKDLLIERRSIKKLLNEVTASDQTKKKILKYLLYLLKKYAKLILGEQTDDPSVQQNGSFSVAKSHNKLVEGQLLDVESRLGCAKDGAQQDMLRVPLPPKEFNCPISLRLMYDPVVIASGQTFERMYIQRWFDEGHDTCPRTRMKLPNFSMTPNTAMRDLVSKWCTEHGITIFDPVFSSLETSSNSICSTSSSLKGLHLQIDLSNASVGSLDTSYSSDLSHSKFEDGMNLIKLEKSHRFQYFSSVQDIEEEFLLNFSTLPWESQCMAIEDVNSYLKCYNGACAFISSANFVEPLFGFLNDALEKRDIKAQKAGARLFLTYLATSRAETLYVSEDMCTLLASFLETEAAEETLAILVFLTGQDNCGSKLAACGALASILKILDAQNRDIHEAAINILYNLSLKIDVHSNSLPLECIPKLLPFLSDVSLAGRCIVILKNLCDIEAGRSYVAQTKGCISAIAELLDVGSREDQENAVSILLSLCSQCVQYCRLVMNEGIIPSLVSVSNSGNDRGKIIAWELLRLLRDVDYEEQNCSVFDINVISDSYERPEEKSLSSKRTGFFQKKLASLAKPSFLFRGRIKANGSLLSGLVGISCH</sequence>
<evidence type="ECO:0000313" key="9">
    <source>
        <dbReference type="EMBL" id="GMH06323.1"/>
    </source>
</evidence>
<dbReference type="PROSITE" id="PS50176">
    <property type="entry name" value="ARM_REPEAT"/>
    <property type="match status" value="1"/>
</dbReference>
<dbReference type="AlphaFoldDB" id="A0AAD3S8H1"/>
<protein>
    <recommendedName>
        <fullName evidence="3">RING-type E3 ubiquitin transferase</fullName>
        <ecNumber evidence="3">2.3.2.27</ecNumber>
    </recommendedName>
</protein>
<keyword evidence="4" id="KW-0808">Transferase</keyword>
<dbReference type="Pfam" id="PF25598">
    <property type="entry name" value="ARM_PUB"/>
    <property type="match status" value="1"/>
</dbReference>
<dbReference type="InterPro" id="IPR045210">
    <property type="entry name" value="RING-Ubox_PUB"/>
</dbReference>
<dbReference type="GO" id="GO:0061630">
    <property type="term" value="F:ubiquitin protein ligase activity"/>
    <property type="evidence" value="ECO:0007669"/>
    <property type="project" value="UniProtKB-EC"/>
</dbReference>
<comment type="caution">
    <text evidence="9">The sequence shown here is derived from an EMBL/GenBank/DDBJ whole genome shotgun (WGS) entry which is preliminary data.</text>
</comment>
<evidence type="ECO:0000259" key="8">
    <source>
        <dbReference type="PROSITE" id="PS51698"/>
    </source>
</evidence>
<evidence type="ECO:0000256" key="6">
    <source>
        <dbReference type="ARBA" id="ARBA00022786"/>
    </source>
</evidence>
<evidence type="ECO:0000256" key="2">
    <source>
        <dbReference type="ARBA" id="ARBA00004906"/>
    </source>
</evidence>
<dbReference type="Gene3D" id="1.25.10.10">
    <property type="entry name" value="Leucine-rich Repeat Variant"/>
    <property type="match status" value="2"/>
</dbReference>
<evidence type="ECO:0000256" key="3">
    <source>
        <dbReference type="ARBA" id="ARBA00012483"/>
    </source>
</evidence>
<proteinExistence type="predicted"/>
<dbReference type="Gene3D" id="3.30.40.10">
    <property type="entry name" value="Zinc/RING finger domain, C3HC4 (zinc finger)"/>
    <property type="match status" value="1"/>
</dbReference>
<dbReference type="PROSITE" id="PS51698">
    <property type="entry name" value="U_BOX"/>
    <property type="match status" value="1"/>
</dbReference>
<name>A0AAD3S8H1_NEPGR</name>
<evidence type="ECO:0000256" key="7">
    <source>
        <dbReference type="PROSITE-ProRule" id="PRU00259"/>
    </source>
</evidence>
<dbReference type="SUPFAM" id="SSF48371">
    <property type="entry name" value="ARM repeat"/>
    <property type="match status" value="1"/>
</dbReference>
<comment type="catalytic activity">
    <reaction evidence="1">
        <text>S-ubiquitinyl-[E2 ubiquitin-conjugating enzyme]-L-cysteine + [acceptor protein]-L-lysine = [E2 ubiquitin-conjugating enzyme]-L-cysteine + N(6)-ubiquitinyl-[acceptor protein]-L-lysine.</text>
        <dbReference type="EC" id="2.3.2.27"/>
    </reaction>
</comment>
<reference evidence="9" key="1">
    <citation type="submission" date="2023-05" db="EMBL/GenBank/DDBJ databases">
        <title>Nepenthes gracilis genome sequencing.</title>
        <authorList>
            <person name="Fukushima K."/>
        </authorList>
    </citation>
    <scope>NUCLEOTIDE SEQUENCE</scope>
    <source>
        <strain evidence="9">SING2019-196</strain>
    </source>
</reference>
<dbReference type="InterPro" id="IPR013083">
    <property type="entry name" value="Znf_RING/FYVE/PHD"/>
</dbReference>
<dbReference type="EMBL" id="BSYO01000006">
    <property type="protein sequence ID" value="GMH06323.1"/>
    <property type="molecule type" value="Genomic_DNA"/>
</dbReference>
<dbReference type="SMART" id="SM00504">
    <property type="entry name" value="Ubox"/>
    <property type="match status" value="1"/>
</dbReference>
<dbReference type="InterPro" id="IPR000225">
    <property type="entry name" value="Armadillo"/>
</dbReference>
<dbReference type="EC" id="2.3.2.27" evidence="3"/>
<keyword evidence="10" id="KW-1185">Reference proteome</keyword>
<dbReference type="GO" id="GO:0016567">
    <property type="term" value="P:protein ubiquitination"/>
    <property type="evidence" value="ECO:0007669"/>
    <property type="project" value="InterPro"/>
</dbReference>
<dbReference type="PANTHER" id="PTHR23315">
    <property type="entry name" value="U BOX DOMAIN-CONTAINING"/>
    <property type="match status" value="1"/>
</dbReference>
<evidence type="ECO:0000256" key="4">
    <source>
        <dbReference type="ARBA" id="ARBA00022679"/>
    </source>
</evidence>
<keyword evidence="6" id="KW-0833">Ubl conjugation pathway</keyword>
<dbReference type="InterPro" id="IPR003613">
    <property type="entry name" value="Ubox_domain"/>
</dbReference>
<feature type="domain" description="U-box" evidence="8">
    <location>
        <begin position="272"/>
        <end position="346"/>
    </location>
</feature>
<dbReference type="SUPFAM" id="SSF57850">
    <property type="entry name" value="RING/U-box"/>
    <property type="match status" value="1"/>
</dbReference>
<dbReference type="Proteomes" id="UP001279734">
    <property type="component" value="Unassembled WGS sequence"/>
</dbReference>
<dbReference type="InterPro" id="IPR011989">
    <property type="entry name" value="ARM-like"/>
</dbReference>
<gene>
    <name evidence="9" type="ORF">Nepgr_008163</name>
</gene>
<dbReference type="PANTHER" id="PTHR23315:SF240">
    <property type="entry name" value="U-BOX DOMAIN-CONTAINING PROTEIN 5"/>
    <property type="match status" value="1"/>
</dbReference>
<evidence type="ECO:0000256" key="1">
    <source>
        <dbReference type="ARBA" id="ARBA00000900"/>
    </source>
</evidence>
<evidence type="ECO:0000313" key="10">
    <source>
        <dbReference type="Proteomes" id="UP001279734"/>
    </source>
</evidence>
<organism evidence="9 10">
    <name type="scientific">Nepenthes gracilis</name>
    <name type="common">Slender pitcher plant</name>
    <dbReference type="NCBI Taxonomy" id="150966"/>
    <lineage>
        <taxon>Eukaryota</taxon>
        <taxon>Viridiplantae</taxon>
        <taxon>Streptophyta</taxon>
        <taxon>Embryophyta</taxon>
        <taxon>Tracheophyta</taxon>
        <taxon>Spermatophyta</taxon>
        <taxon>Magnoliopsida</taxon>
        <taxon>eudicotyledons</taxon>
        <taxon>Gunneridae</taxon>
        <taxon>Pentapetalae</taxon>
        <taxon>Caryophyllales</taxon>
        <taxon>Nepenthaceae</taxon>
        <taxon>Nepenthes</taxon>
    </lineage>
</organism>
<dbReference type="InterPro" id="IPR058678">
    <property type="entry name" value="ARM_PUB"/>
</dbReference>
<dbReference type="CDD" id="cd16664">
    <property type="entry name" value="RING-Ubox_PUB"/>
    <property type="match status" value="1"/>
</dbReference>